<evidence type="ECO:0000313" key="2">
    <source>
        <dbReference type="Proteomes" id="UP000299102"/>
    </source>
</evidence>
<sequence>MASRAPPPQPPADELRAAFELSLLRVALSTVSSRFGTSDRRGGGRAAPRRTVRLTMHVGASPKGSAAIVDRLGSSS</sequence>
<reference evidence="1 2" key="1">
    <citation type="journal article" date="2019" name="Commun. Biol.">
        <title>The bagworm genome reveals a unique fibroin gene that provides high tensile strength.</title>
        <authorList>
            <person name="Kono N."/>
            <person name="Nakamura H."/>
            <person name="Ohtoshi R."/>
            <person name="Tomita M."/>
            <person name="Numata K."/>
            <person name="Arakawa K."/>
        </authorList>
    </citation>
    <scope>NUCLEOTIDE SEQUENCE [LARGE SCALE GENOMIC DNA]</scope>
</reference>
<accession>A0A4C1ZWH0</accession>
<keyword evidence="2" id="KW-1185">Reference proteome</keyword>
<evidence type="ECO:0000313" key="1">
    <source>
        <dbReference type="EMBL" id="GBP92038.1"/>
    </source>
</evidence>
<proteinExistence type="predicted"/>
<dbReference type="Proteomes" id="UP000299102">
    <property type="component" value="Unassembled WGS sequence"/>
</dbReference>
<dbReference type="AlphaFoldDB" id="A0A4C1ZWH0"/>
<organism evidence="1 2">
    <name type="scientific">Eumeta variegata</name>
    <name type="common">Bagworm moth</name>
    <name type="synonym">Eumeta japonica</name>
    <dbReference type="NCBI Taxonomy" id="151549"/>
    <lineage>
        <taxon>Eukaryota</taxon>
        <taxon>Metazoa</taxon>
        <taxon>Ecdysozoa</taxon>
        <taxon>Arthropoda</taxon>
        <taxon>Hexapoda</taxon>
        <taxon>Insecta</taxon>
        <taxon>Pterygota</taxon>
        <taxon>Neoptera</taxon>
        <taxon>Endopterygota</taxon>
        <taxon>Lepidoptera</taxon>
        <taxon>Glossata</taxon>
        <taxon>Ditrysia</taxon>
        <taxon>Tineoidea</taxon>
        <taxon>Psychidae</taxon>
        <taxon>Oiketicinae</taxon>
        <taxon>Eumeta</taxon>
    </lineage>
</organism>
<name>A0A4C1ZWH0_EUMVA</name>
<protein>
    <submittedName>
        <fullName evidence="1">Uncharacterized protein</fullName>
    </submittedName>
</protein>
<dbReference type="EMBL" id="BGZK01002233">
    <property type="protein sequence ID" value="GBP92038.1"/>
    <property type="molecule type" value="Genomic_DNA"/>
</dbReference>
<gene>
    <name evidence="1" type="ORF">EVAR_63717_1</name>
</gene>
<comment type="caution">
    <text evidence="1">The sequence shown here is derived from an EMBL/GenBank/DDBJ whole genome shotgun (WGS) entry which is preliminary data.</text>
</comment>